<comment type="caution">
    <text evidence="1">The sequence shown here is derived from an EMBL/GenBank/DDBJ whole genome shotgun (WGS) entry which is preliminary data.</text>
</comment>
<organism evidence="1 2">
    <name type="scientific">Quillaja saponaria</name>
    <name type="common">Soap bark tree</name>
    <dbReference type="NCBI Taxonomy" id="32244"/>
    <lineage>
        <taxon>Eukaryota</taxon>
        <taxon>Viridiplantae</taxon>
        <taxon>Streptophyta</taxon>
        <taxon>Embryophyta</taxon>
        <taxon>Tracheophyta</taxon>
        <taxon>Spermatophyta</taxon>
        <taxon>Magnoliopsida</taxon>
        <taxon>eudicotyledons</taxon>
        <taxon>Gunneridae</taxon>
        <taxon>Pentapetalae</taxon>
        <taxon>rosids</taxon>
        <taxon>fabids</taxon>
        <taxon>Fabales</taxon>
        <taxon>Quillajaceae</taxon>
        <taxon>Quillaja</taxon>
    </lineage>
</organism>
<evidence type="ECO:0000313" key="2">
    <source>
        <dbReference type="Proteomes" id="UP001163823"/>
    </source>
</evidence>
<sequence>MMEASDSGTVTVEHIINIPEKKHDDLCIYRVAPKLRQVNAEAYTPQLISIGPFHHGKPQFKAMETRKERYYCEFLKRIKSDRPFGKFKDYIVENGIWNCYADISMPDDKEFANMIELDAVFIMGFFLRLKEEDQHKDDYVLSTPWLKEGICLDLILLENQLPIHVLNEL</sequence>
<dbReference type="AlphaFoldDB" id="A0AAD7PNT8"/>
<dbReference type="InterPro" id="IPR004158">
    <property type="entry name" value="DUF247_pln"/>
</dbReference>
<dbReference type="Proteomes" id="UP001163823">
    <property type="component" value="Chromosome 7"/>
</dbReference>
<dbReference type="PANTHER" id="PTHR31170">
    <property type="entry name" value="BNAC04G53230D PROTEIN"/>
    <property type="match status" value="1"/>
</dbReference>
<dbReference type="PANTHER" id="PTHR31170:SF9">
    <property type="entry name" value="PROTEIN, PUTATIVE (DUF247)-RELATED"/>
    <property type="match status" value="1"/>
</dbReference>
<gene>
    <name evidence="1" type="ORF">O6P43_017329</name>
</gene>
<name>A0AAD7PNT8_QUISA</name>
<reference evidence="1" key="1">
    <citation type="journal article" date="2023" name="Science">
        <title>Elucidation of the pathway for biosynthesis of saponin adjuvants from the soapbark tree.</title>
        <authorList>
            <person name="Reed J."/>
            <person name="Orme A."/>
            <person name="El-Demerdash A."/>
            <person name="Owen C."/>
            <person name="Martin L.B.B."/>
            <person name="Misra R.C."/>
            <person name="Kikuchi S."/>
            <person name="Rejzek M."/>
            <person name="Martin A.C."/>
            <person name="Harkess A."/>
            <person name="Leebens-Mack J."/>
            <person name="Louveau T."/>
            <person name="Stephenson M.J."/>
            <person name="Osbourn A."/>
        </authorList>
    </citation>
    <scope>NUCLEOTIDE SEQUENCE</scope>
    <source>
        <strain evidence="1">S10</strain>
    </source>
</reference>
<dbReference type="EMBL" id="JARAOO010000007">
    <property type="protein sequence ID" value="KAJ7962052.1"/>
    <property type="molecule type" value="Genomic_DNA"/>
</dbReference>
<proteinExistence type="predicted"/>
<dbReference type="Pfam" id="PF03140">
    <property type="entry name" value="DUF247"/>
    <property type="match status" value="1"/>
</dbReference>
<evidence type="ECO:0000313" key="1">
    <source>
        <dbReference type="EMBL" id="KAJ7962052.1"/>
    </source>
</evidence>
<dbReference type="KEGG" id="qsa:O6P43_017329"/>
<keyword evidence="2" id="KW-1185">Reference proteome</keyword>
<accession>A0AAD7PNT8</accession>
<protein>
    <submittedName>
        <fullName evidence="1">Uncharacterized protein</fullName>
    </submittedName>
</protein>